<feature type="binding site" evidence="10">
    <location>
        <position position="75"/>
    </location>
    <ligand>
        <name>pyridoxal 5'-phosphate</name>
        <dbReference type="ChEBI" id="CHEBI:597326"/>
    </ligand>
</feature>
<reference evidence="14" key="2">
    <citation type="journal article" date="2021" name="Sci. Rep.">
        <title>The distribution of antibiotic resistance genes in chicken gut microbiota commensals.</title>
        <authorList>
            <person name="Juricova H."/>
            <person name="Matiasovicova J."/>
            <person name="Kubasova T."/>
            <person name="Cejkova D."/>
            <person name="Rychlik I."/>
        </authorList>
    </citation>
    <scope>NUCLEOTIDE SEQUENCE</scope>
    <source>
        <strain evidence="14">An824</strain>
    </source>
</reference>
<dbReference type="PANTHER" id="PTHR10314">
    <property type="entry name" value="CYSTATHIONINE BETA-SYNTHASE"/>
    <property type="match status" value="1"/>
</dbReference>
<dbReference type="SUPFAM" id="SSF53686">
    <property type="entry name" value="Tryptophan synthase beta subunit-like PLP-dependent enzymes"/>
    <property type="match status" value="1"/>
</dbReference>
<feature type="binding site" evidence="10">
    <location>
        <position position="267"/>
    </location>
    <ligand>
        <name>pyridoxal 5'-phosphate</name>
        <dbReference type="ChEBI" id="CHEBI:597326"/>
    </ligand>
</feature>
<evidence type="ECO:0000256" key="1">
    <source>
        <dbReference type="ARBA" id="ARBA00001933"/>
    </source>
</evidence>
<evidence type="ECO:0000256" key="11">
    <source>
        <dbReference type="PIRSR" id="PIRSR605856-51"/>
    </source>
</evidence>
<protein>
    <recommendedName>
        <fullName evidence="4 12">Cysteine synthase</fullName>
        <ecNumber evidence="4 12">2.5.1.47</ecNumber>
    </recommendedName>
</protein>
<keyword evidence="5 12" id="KW-0028">Amino-acid biosynthesis</keyword>
<dbReference type="InterPro" id="IPR001216">
    <property type="entry name" value="P-phosphate_BS"/>
</dbReference>
<proteinExistence type="inferred from homology"/>
<organism evidence="14 15">
    <name type="scientific">Marseilla massiliensis</name>
    <dbReference type="NCBI Taxonomy" id="1841864"/>
    <lineage>
        <taxon>Bacteria</taxon>
        <taxon>Pseudomonadati</taxon>
        <taxon>Bacteroidota</taxon>
        <taxon>Bacteroidia</taxon>
        <taxon>Bacteroidales</taxon>
        <taxon>Prevotellaceae</taxon>
        <taxon>Marseilla</taxon>
    </lineage>
</organism>
<dbReference type="NCBIfam" id="TIGR01139">
    <property type="entry name" value="cysK"/>
    <property type="match status" value="1"/>
</dbReference>
<evidence type="ECO:0000256" key="4">
    <source>
        <dbReference type="ARBA" id="ARBA00012681"/>
    </source>
</evidence>
<comment type="similarity">
    <text evidence="3 12">Belongs to the cysteine synthase/cystathionine beta-synthase family.</text>
</comment>
<dbReference type="GO" id="GO:0006535">
    <property type="term" value="P:cysteine biosynthetic process from serine"/>
    <property type="evidence" value="ECO:0007669"/>
    <property type="project" value="UniProtKB-UniRule"/>
</dbReference>
<feature type="domain" description="Tryptophan synthase beta chain-like PALP" evidence="13">
    <location>
        <begin position="7"/>
        <end position="295"/>
    </location>
</feature>
<dbReference type="Gene3D" id="3.40.50.1100">
    <property type="match status" value="2"/>
</dbReference>
<name>A0A939B6X6_9BACT</name>
<dbReference type="InterPro" id="IPR005856">
    <property type="entry name" value="Cys_synth"/>
</dbReference>
<evidence type="ECO:0000313" key="14">
    <source>
        <dbReference type="EMBL" id="MBM6672703.1"/>
    </source>
</evidence>
<keyword evidence="8 12" id="KW-0198">Cysteine biosynthesis</keyword>
<sequence>MQSKNILSFIGNTPLVELGRLSSHEGVSTPVMAKVEFFNPGGSVKDRVALALVNDAERRGLLTPGATIIEPTSGNTGIGLALVAAVKGYKLILTMPETMSIERRKLVAAYGAEVRLTPAAEGMGGAVKAAESLQRSIPGSVILGQFDNQANPQCHYDTTGREIWEQTDGNIDAFVACVGTGGTISGTGRRLKEYNHDIKIIAVEPASSPLLSAGHSGPHKIQGIGANFIPKTYDAGVVDEVVTVTDAEAMRTARLTASNEGLLVGISSGAALAAALAVAKRPEYSGKRIVTLLPDTGERYLSTELFNI</sequence>
<evidence type="ECO:0000256" key="6">
    <source>
        <dbReference type="ARBA" id="ARBA00022679"/>
    </source>
</evidence>
<dbReference type="PROSITE" id="PS00901">
    <property type="entry name" value="CYS_SYNTHASE"/>
    <property type="match status" value="1"/>
</dbReference>
<feature type="binding site" evidence="10">
    <location>
        <begin position="179"/>
        <end position="183"/>
    </location>
    <ligand>
        <name>pyridoxal 5'-phosphate</name>
        <dbReference type="ChEBI" id="CHEBI:597326"/>
    </ligand>
</feature>
<keyword evidence="6 12" id="KW-0808">Transferase</keyword>
<dbReference type="Proteomes" id="UP000706891">
    <property type="component" value="Unassembled WGS sequence"/>
</dbReference>
<keyword evidence="7 10" id="KW-0663">Pyridoxal phosphate</keyword>
<evidence type="ECO:0000256" key="8">
    <source>
        <dbReference type="ARBA" id="ARBA00023192"/>
    </source>
</evidence>
<evidence type="ECO:0000256" key="3">
    <source>
        <dbReference type="ARBA" id="ARBA00007103"/>
    </source>
</evidence>
<dbReference type="InterPro" id="IPR036052">
    <property type="entry name" value="TrpB-like_PALP_sf"/>
</dbReference>
<dbReference type="NCBIfam" id="TIGR01136">
    <property type="entry name" value="cysKM"/>
    <property type="match status" value="1"/>
</dbReference>
<accession>A0A939B6X6</accession>
<evidence type="ECO:0000256" key="10">
    <source>
        <dbReference type="PIRSR" id="PIRSR605856-50"/>
    </source>
</evidence>
<dbReference type="FunFam" id="3.40.50.1100:FF:000118">
    <property type="entry name" value="Related to CYS4-cystathionine beta-synthase"/>
    <property type="match status" value="1"/>
</dbReference>
<evidence type="ECO:0000256" key="9">
    <source>
        <dbReference type="ARBA" id="ARBA00047931"/>
    </source>
</evidence>
<reference evidence="14" key="1">
    <citation type="submission" date="2020-08" db="EMBL/GenBank/DDBJ databases">
        <authorList>
            <person name="Cejkova D."/>
            <person name="Kubasova T."/>
            <person name="Jahodarova E."/>
            <person name="Rychlik I."/>
        </authorList>
    </citation>
    <scope>NUCLEOTIDE SEQUENCE</scope>
    <source>
        <strain evidence="14">An824</strain>
    </source>
</reference>
<evidence type="ECO:0000256" key="7">
    <source>
        <dbReference type="ARBA" id="ARBA00022898"/>
    </source>
</evidence>
<comment type="cofactor">
    <cofactor evidence="1 10 12">
        <name>pyridoxal 5'-phosphate</name>
        <dbReference type="ChEBI" id="CHEBI:597326"/>
    </cofactor>
</comment>
<dbReference type="FunFam" id="3.40.50.1100:FF:000003">
    <property type="entry name" value="Cystathionine beta-synthase"/>
    <property type="match status" value="1"/>
</dbReference>
<comment type="caution">
    <text evidence="14">The sequence shown here is derived from an EMBL/GenBank/DDBJ whole genome shotgun (WGS) entry which is preliminary data.</text>
</comment>
<dbReference type="GO" id="GO:0004124">
    <property type="term" value="F:cysteine synthase activity"/>
    <property type="evidence" value="ECO:0007669"/>
    <property type="project" value="UniProtKB-UniRule"/>
</dbReference>
<evidence type="ECO:0000256" key="12">
    <source>
        <dbReference type="RuleBase" id="RU003985"/>
    </source>
</evidence>
<keyword evidence="15" id="KW-1185">Reference proteome</keyword>
<comment type="pathway">
    <text evidence="2">Amino-acid biosynthesis; L-cysteine biosynthesis; L-cysteine from L-serine: step 2/2.</text>
</comment>
<dbReference type="CDD" id="cd01561">
    <property type="entry name" value="CBS_like"/>
    <property type="match status" value="1"/>
</dbReference>
<dbReference type="AlphaFoldDB" id="A0A939B6X6"/>
<dbReference type="InterPro" id="IPR005859">
    <property type="entry name" value="CysK"/>
</dbReference>
<feature type="modified residue" description="N6-(pyridoxal phosphate)lysine" evidence="11">
    <location>
        <position position="45"/>
    </location>
</feature>
<evidence type="ECO:0000313" key="15">
    <source>
        <dbReference type="Proteomes" id="UP000706891"/>
    </source>
</evidence>
<evidence type="ECO:0000259" key="13">
    <source>
        <dbReference type="Pfam" id="PF00291"/>
    </source>
</evidence>
<gene>
    <name evidence="14" type="primary">cysK</name>
    <name evidence="14" type="ORF">H6A34_02245</name>
</gene>
<evidence type="ECO:0000256" key="2">
    <source>
        <dbReference type="ARBA" id="ARBA00004962"/>
    </source>
</evidence>
<dbReference type="InterPro" id="IPR050214">
    <property type="entry name" value="Cys_Synth/Cystath_Beta-Synth"/>
</dbReference>
<dbReference type="EMBL" id="JACJJG010000005">
    <property type="protein sequence ID" value="MBM6672703.1"/>
    <property type="molecule type" value="Genomic_DNA"/>
</dbReference>
<dbReference type="Pfam" id="PF00291">
    <property type="entry name" value="PALP"/>
    <property type="match status" value="1"/>
</dbReference>
<dbReference type="RefSeq" id="WP_205103208.1">
    <property type="nucleotide sequence ID" value="NZ_JACJJG010000005.1"/>
</dbReference>
<dbReference type="InterPro" id="IPR001926">
    <property type="entry name" value="TrpB-like_PALP"/>
</dbReference>
<dbReference type="EC" id="2.5.1.47" evidence="4 12"/>
<evidence type="ECO:0000256" key="5">
    <source>
        <dbReference type="ARBA" id="ARBA00022605"/>
    </source>
</evidence>
<comment type="catalytic activity">
    <reaction evidence="9 12">
        <text>O-acetyl-L-serine + hydrogen sulfide = L-cysteine + acetate</text>
        <dbReference type="Rhea" id="RHEA:14829"/>
        <dbReference type="ChEBI" id="CHEBI:29919"/>
        <dbReference type="ChEBI" id="CHEBI:30089"/>
        <dbReference type="ChEBI" id="CHEBI:35235"/>
        <dbReference type="ChEBI" id="CHEBI:58340"/>
        <dbReference type="EC" id="2.5.1.47"/>
    </reaction>
</comment>